<keyword evidence="1" id="KW-0472">Membrane</keyword>
<sequence>MDNRIISSISIILIVILIFFIQVLMPRLTRKEIYFGIRIPKNQLESEKLKSIYRKYVRNNIVVSIPYIIIVFLLCYYFDSYFEVLNVVLVLAYLVISFFIYFIANKEVRKVKSELNWGKNKKSVVVIDTNFTKEKGKNMLVSPWWFLISLLMIVINLYIGYRVYDNLPDIVPTHFNFAGEANGWTPKSYKLIMQMPIAQIFVTIVMFFSYKIIGWSKQQISASNPHSSKERNRIFRYRWSAYMILMTIAINILFTIGNLSILQVIKMSAKASMIVIFTITMLIIISSIIMSLKTGQGGSKIKVENMDEENEKVQDRDDDKYWKLANSIYVNKDDPAIFVEKRFGIGWTMNFGNTKSIIITVVFIISIIALPILIH</sequence>
<evidence type="ECO:0008006" key="6">
    <source>
        <dbReference type="Google" id="ProtNLM"/>
    </source>
</evidence>
<dbReference type="InterPro" id="IPR012867">
    <property type="entry name" value="DUF1648"/>
</dbReference>
<name>A0A0E3K4A2_CLOSL</name>
<evidence type="ECO:0000313" key="5">
    <source>
        <dbReference type="Proteomes" id="UP000033115"/>
    </source>
</evidence>
<feature type="transmembrane region" description="Helical" evidence="1">
    <location>
        <begin position="56"/>
        <end position="78"/>
    </location>
</feature>
<keyword evidence="1" id="KW-0812">Transmembrane</keyword>
<evidence type="ECO:0000259" key="3">
    <source>
        <dbReference type="Pfam" id="PF19124"/>
    </source>
</evidence>
<accession>A0A0E3K4A2</accession>
<proteinExistence type="predicted"/>
<dbReference type="AlphaFoldDB" id="A0A0E3K4A2"/>
<dbReference type="Proteomes" id="UP000033115">
    <property type="component" value="Chromosome"/>
</dbReference>
<dbReference type="KEGG" id="csq:CSCA_5120"/>
<organism evidence="4 5">
    <name type="scientific">Clostridium scatologenes</name>
    <dbReference type="NCBI Taxonomy" id="1548"/>
    <lineage>
        <taxon>Bacteria</taxon>
        <taxon>Bacillati</taxon>
        <taxon>Bacillota</taxon>
        <taxon>Clostridia</taxon>
        <taxon>Eubacteriales</taxon>
        <taxon>Clostridiaceae</taxon>
        <taxon>Clostridium</taxon>
    </lineage>
</organism>
<dbReference type="EMBL" id="CP009933">
    <property type="protein sequence ID" value="AKA72245.1"/>
    <property type="molecule type" value="Genomic_DNA"/>
</dbReference>
<feature type="domain" description="DUF5808" evidence="3">
    <location>
        <begin position="332"/>
        <end position="356"/>
    </location>
</feature>
<dbReference type="Pfam" id="PF07853">
    <property type="entry name" value="DUF1648"/>
    <property type="match status" value="1"/>
</dbReference>
<feature type="transmembrane region" description="Helical" evidence="1">
    <location>
        <begin position="6"/>
        <end position="25"/>
    </location>
</feature>
<keyword evidence="1" id="KW-1133">Transmembrane helix</keyword>
<keyword evidence="5" id="KW-1185">Reference proteome</keyword>
<dbReference type="PIRSF" id="PIRSF032908">
    <property type="entry name" value="UCP032908"/>
    <property type="match status" value="1"/>
</dbReference>
<dbReference type="InterPro" id="IPR043831">
    <property type="entry name" value="DUF5808"/>
</dbReference>
<dbReference type="HOGENOM" id="CLU_059161_0_0_9"/>
<dbReference type="Pfam" id="PF19124">
    <property type="entry name" value="DUF5808"/>
    <property type="match status" value="1"/>
</dbReference>
<feature type="transmembrane region" description="Helical" evidence="1">
    <location>
        <begin position="144"/>
        <end position="164"/>
    </location>
</feature>
<feature type="transmembrane region" description="Helical" evidence="1">
    <location>
        <begin position="357"/>
        <end position="374"/>
    </location>
</feature>
<reference evidence="4 5" key="1">
    <citation type="journal article" date="2015" name="J. Biotechnol.">
        <title>Complete genome sequence of a malodorant-producing acetogen, Clostridium scatologenes ATCC 25775(T).</title>
        <authorList>
            <person name="Zhu Z."/>
            <person name="Guo T."/>
            <person name="Zheng H."/>
            <person name="Song T."/>
            <person name="Ouyang P."/>
            <person name="Xie J."/>
        </authorList>
    </citation>
    <scope>NUCLEOTIDE SEQUENCE [LARGE SCALE GENOMIC DNA]</scope>
    <source>
        <strain evidence="4 5">ATCC 25775</strain>
    </source>
</reference>
<dbReference type="InterPro" id="IPR014574">
    <property type="entry name" value="UCP032908"/>
</dbReference>
<feature type="transmembrane region" description="Helical" evidence="1">
    <location>
        <begin position="271"/>
        <end position="292"/>
    </location>
</feature>
<gene>
    <name evidence="4" type="ORF">CSCA_5120</name>
</gene>
<feature type="transmembrane region" description="Helical" evidence="1">
    <location>
        <begin position="191"/>
        <end position="210"/>
    </location>
</feature>
<evidence type="ECO:0000256" key="1">
    <source>
        <dbReference type="SAM" id="Phobius"/>
    </source>
</evidence>
<feature type="transmembrane region" description="Helical" evidence="1">
    <location>
        <begin position="84"/>
        <end position="104"/>
    </location>
</feature>
<feature type="domain" description="DUF1648" evidence="2">
    <location>
        <begin position="151"/>
        <end position="198"/>
    </location>
</feature>
<dbReference type="RefSeq" id="WP_029160118.1">
    <property type="nucleotide sequence ID" value="NZ_CP009933.1"/>
</dbReference>
<dbReference type="PANTHER" id="PTHR37810">
    <property type="entry name" value="IMMUNITY PROTEIN SDPI"/>
    <property type="match status" value="1"/>
</dbReference>
<dbReference type="GO" id="GO:0009636">
    <property type="term" value="P:response to toxic substance"/>
    <property type="evidence" value="ECO:0007669"/>
    <property type="project" value="TreeGrafter"/>
</dbReference>
<feature type="transmembrane region" description="Helical" evidence="1">
    <location>
        <begin position="239"/>
        <end position="265"/>
    </location>
</feature>
<evidence type="ECO:0000259" key="2">
    <source>
        <dbReference type="Pfam" id="PF07853"/>
    </source>
</evidence>
<evidence type="ECO:0000313" key="4">
    <source>
        <dbReference type="EMBL" id="AKA72245.1"/>
    </source>
</evidence>
<protein>
    <recommendedName>
        <fullName evidence="6">DUF1648 domain-containing protein</fullName>
    </recommendedName>
</protein>
<dbReference type="PANTHER" id="PTHR37810:SF9">
    <property type="entry name" value="MEMBRANE PROTEIN"/>
    <property type="match status" value="1"/>
</dbReference>